<comment type="caution">
    <text evidence="1">The sequence shown here is derived from an EMBL/GenBank/DDBJ whole genome shotgun (WGS) entry which is preliminary data.</text>
</comment>
<protein>
    <recommendedName>
        <fullName evidence="3">PKD domain-containing protein</fullName>
    </recommendedName>
</protein>
<dbReference type="EMBL" id="SGXA01000004">
    <property type="protein sequence ID" value="RZS67131.1"/>
    <property type="molecule type" value="Genomic_DNA"/>
</dbReference>
<evidence type="ECO:0000313" key="1">
    <source>
        <dbReference type="EMBL" id="RZS67131.1"/>
    </source>
</evidence>
<name>A0A4Q7MG93_9BACT</name>
<accession>A0A4Q7MG93</accession>
<dbReference type="OrthoDB" id="646668at2"/>
<reference evidence="1 2" key="1">
    <citation type="submission" date="2019-02" db="EMBL/GenBank/DDBJ databases">
        <title>Genomic Encyclopedia of Type Strains, Phase IV (KMG-IV): sequencing the most valuable type-strain genomes for metagenomic binning, comparative biology and taxonomic classification.</title>
        <authorList>
            <person name="Goeker M."/>
        </authorList>
    </citation>
    <scope>NUCLEOTIDE SEQUENCE [LARGE SCALE GENOMIC DNA]</scope>
    <source>
        <strain evidence="1 2">DSM 18116</strain>
    </source>
</reference>
<evidence type="ECO:0000313" key="2">
    <source>
        <dbReference type="Proteomes" id="UP000293874"/>
    </source>
</evidence>
<dbReference type="AlphaFoldDB" id="A0A4Q7MG93"/>
<gene>
    <name evidence="1" type="ORF">EV199_5516</name>
</gene>
<organism evidence="1 2">
    <name type="scientific">Pseudobacter ginsenosidimutans</name>
    <dbReference type="NCBI Taxonomy" id="661488"/>
    <lineage>
        <taxon>Bacteria</taxon>
        <taxon>Pseudomonadati</taxon>
        <taxon>Bacteroidota</taxon>
        <taxon>Chitinophagia</taxon>
        <taxon>Chitinophagales</taxon>
        <taxon>Chitinophagaceae</taxon>
        <taxon>Pseudobacter</taxon>
    </lineage>
</organism>
<dbReference type="RefSeq" id="WP_130544004.1">
    <property type="nucleotide sequence ID" value="NZ_CP042431.1"/>
</dbReference>
<proteinExistence type="predicted"/>
<sequence length="474" mass="52373">MKRNIIFIWTMLAGLLLVNACKKPDHSLGDPLATDLIKFDIVQDFNKDPGGNTVYLINQTPGTVPMWDYGTGKSIRQIDTVRFAFKGDYVIRFSAATGGGIVEKPSVTIKVTQDNLNYVNDPLWILLAGGPGNEKTWVLDANANGDKKKYTSPIYFAGMDNAYGTKSDDGQTVFWGKVCTKPDGPNCWTYDPNYTSDTWAAEKRDYGHMTFSLKGGPFLTTDHKGVAGYNTESGTYFLDINTLTLTTTSATPLFVSYSPNDLVGLNSWKILSLTEDFMQLAAKNKSKDEYQVLNFMSKTYSDNWTPPPTEEPKPDSGYNPVFAPGELMTMLTGGTSSGRFWQLDATGNPVDWIAKGIGWTTGPASSDNWGWNAGWTAAVSNAWIRFDNIGGNHYTRYQNGATTNGTFSINEATNEITLSGNTLLLNPDSWMSPTNNVLKVVKAFPLSYRTSGIWFGTSYDATKDEWLSFHYVIP</sequence>
<dbReference type="Proteomes" id="UP000293874">
    <property type="component" value="Unassembled WGS sequence"/>
</dbReference>
<keyword evidence="2" id="KW-1185">Reference proteome</keyword>
<evidence type="ECO:0008006" key="3">
    <source>
        <dbReference type="Google" id="ProtNLM"/>
    </source>
</evidence>